<dbReference type="Proteomes" id="UP000183508">
    <property type="component" value="Unassembled WGS sequence"/>
</dbReference>
<keyword evidence="3" id="KW-0813">Transport</keyword>
<organism evidence="8 9">
    <name type="scientific">Alicyclobacillus macrosporangiidus</name>
    <dbReference type="NCBI Taxonomy" id="392015"/>
    <lineage>
        <taxon>Bacteria</taxon>
        <taxon>Bacillati</taxon>
        <taxon>Bacillota</taxon>
        <taxon>Bacilli</taxon>
        <taxon>Bacillales</taxon>
        <taxon>Alicyclobacillaceae</taxon>
        <taxon>Alicyclobacillus</taxon>
    </lineage>
</organism>
<dbReference type="Gene3D" id="3.10.105.10">
    <property type="entry name" value="Dipeptide-binding Protein, Domain 3"/>
    <property type="match status" value="1"/>
</dbReference>
<dbReference type="PANTHER" id="PTHR30290:SF10">
    <property type="entry name" value="PERIPLASMIC OLIGOPEPTIDE-BINDING PROTEIN-RELATED"/>
    <property type="match status" value="1"/>
</dbReference>
<feature type="chain" id="PRO_5039538810" evidence="6">
    <location>
        <begin position="19"/>
        <end position="491"/>
    </location>
</feature>
<dbReference type="STRING" id="392015.SAMN05421543_12930"/>
<gene>
    <name evidence="8" type="ORF">SAMN05421543_12930</name>
</gene>
<comment type="similarity">
    <text evidence="2">Belongs to the bacterial solute-binding protein 5 family.</text>
</comment>
<evidence type="ECO:0000256" key="5">
    <source>
        <dbReference type="SAM" id="MobiDB-lite"/>
    </source>
</evidence>
<feature type="region of interest" description="Disordered" evidence="5">
    <location>
        <begin position="28"/>
        <end position="48"/>
    </location>
</feature>
<proteinExistence type="inferred from homology"/>
<accession>A0A1I7L9D3</accession>
<evidence type="ECO:0000259" key="7">
    <source>
        <dbReference type="Pfam" id="PF00496"/>
    </source>
</evidence>
<dbReference type="Pfam" id="PF00496">
    <property type="entry name" value="SBP_bac_5"/>
    <property type="match status" value="1"/>
</dbReference>
<comment type="subcellular location">
    <subcellularLocation>
        <location evidence="1">Cell membrane</location>
        <topology evidence="1">Lipid-anchor</topology>
    </subcellularLocation>
</comment>
<dbReference type="EMBL" id="FPBV01000029">
    <property type="protein sequence ID" value="SFV06339.1"/>
    <property type="molecule type" value="Genomic_DNA"/>
</dbReference>
<evidence type="ECO:0000313" key="9">
    <source>
        <dbReference type="Proteomes" id="UP000183508"/>
    </source>
</evidence>
<dbReference type="InterPro" id="IPR000914">
    <property type="entry name" value="SBP_5_dom"/>
</dbReference>
<dbReference type="Gene3D" id="3.40.190.10">
    <property type="entry name" value="Periplasmic binding protein-like II"/>
    <property type="match status" value="1"/>
</dbReference>
<dbReference type="SUPFAM" id="SSF53850">
    <property type="entry name" value="Periplasmic binding protein-like II"/>
    <property type="match status" value="1"/>
</dbReference>
<dbReference type="Gene3D" id="3.90.76.10">
    <property type="entry name" value="Dipeptide-binding Protein, Domain 1"/>
    <property type="match status" value="1"/>
</dbReference>
<dbReference type="PROSITE" id="PS01040">
    <property type="entry name" value="SBP_BACTERIAL_5"/>
    <property type="match status" value="1"/>
</dbReference>
<dbReference type="GO" id="GO:0015833">
    <property type="term" value="P:peptide transport"/>
    <property type="evidence" value="ECO:0007669"/>
    <property type="project" value="TreeGrafter"/>
</dbReference>
<dbReference type="GO" id="GO:0043190">
    <property type="term" value="C:ATP-binding cassette (ABC) transporter complex"/>
    <property type="evidence" value="ECO:0007669"/>
    <property type="project" value="InterPro"/>
</dbReference>
<dbReference type="GO" id="GO:1904680">
    <property type="term" value="F:peptide transmembrane transporter activity"/>
    <property type="evidence" value="ECO:0007669"/>
    <property type="project" value="TreeGrafter"/>
</dbReference>
<dbReference type="RefSeq" id="WP_074956256.1">
    <property type="nucleotide sequence ID" value="NZ_FPBV01000029.1"/>
</dbReference>
<dbReference type="PANTHER" id="PTHR30290">
    <property type="entry name" value="PERIPLASMIC BINDING COMPONENT OF ABC TRANSPORTER"/>
    <property type="match status" value="1"/>
</dbReference>
<evidence type="ECO:0000256" key="1">
    <source>
        <dbReference type="ARBA" id="ARBA00004193"/>
    </source>
</evidence>
<dbReference type="OrthoDB" id="9796817at2"/>
<keyword evidence="4 6" id="KW-0732">Signal</keyword>
<dbReference type="PROSITE" id="PS51257">
    <property type="entry name" value="PROKAR_LIPOPROTEIN"/>
    <property type="match status" value="1"/>
</dbReference>
<sequence length="491" mass="53717">MQKVKFIAGALSALMVLAAVGCAPNANEKSANTPPGTSAPTGTSDQTLTIAYSDGGQTLDPAEANDLTSDTLVLATYDQLVTYGTQTVDGRQIAKTDEIKPMLAKSWDVSPDNLTYTFHLREDAKFQDGNPVTADAVQFSLDHVKNSKVGSFLYGLMNIKSVTVKDPHTVEIQLNKPNHLFLQMLAMYTFSILDPSVVKAHGGDYLKDHTAGSGPFQLDKWDPATEADFTANASYWGGAPKLGHVVLKFIPDASNRTMLVSKGGVDMAIEIPPQDVDTLKSNPNLLVRSDPSNRILYFAMNCNVKPFNDPRVRQAIAYAVPYDQLVQDVMHGQANKMTSAVPHNMPGHTDDGYVYSHDLAKAKELLKEAGYPNGFTFTLTLGSGFQDWKDDAVLMQAELKKIGVTMNIQNVARAQFLEMQKQKNLTAFISKWTSFVNDPGYHLGFLLYSKGSADYNNYVGSAERVFLRDSTALGLYAVVWRLGLPPNVTRA</sequence>
<evidence type="ECO:0000256" key="6">
    <source>
        <dbReference type="SAM" id="SignalP"/>
    </source>
</evidence>
<dbReference type="AlphaFoldDB" id="A0A1I7L9D3"/>
<dbReference type="PIRSF" id="PIRSF002741">
    <property type="entry name" value="MppA"/>
    <property type="match status" value="1"/>
</dbReference>
<dbReference type="InterPro" id="IPR039424">
    <property type="entry name" value="SBP_5"/>
</dbReference>
<reference evidence="9" key="1">
    <citation type="submission" date="2016-10" db="EMBL/GenBank/DDBJ databases">
        <authorList>
            <person name="Varghese N."/>
        </authorList>
    </citation>
    <scope>NUCLEOTIDE SEQUENCE [LARGE SCALE GENOMIC DNA]</scope>
    <source>
        <strain evidence="9">DSM 17980</strain>
    </source>
</reference>
<dbReference type="CDD" id="cd08512">
    <property type="entry name" value="PBP2_NikA_DppA_OppA_like_7"/>
    <property type="match status" value="1"/>
</dbReference>
<name>A0A1I7L9D3_9BACL</name>
<evidence type="ECO:0000313" key="8">
    <source>
        <dbReference type="EMBL" id="SFV06339.1"/>
    </source>
</evidence>
<evidence type="ECO:0000256" key="3">
    <source>
        <dbReference type="ARBA" id="ARBA00022448"/>
    </source>
</evidence>
<feature type="signal peptide" evidence="6">
    <location>
        <begin position="1"/>
        <end position="18"/>
    </location>
</feature>
<dbReference type="GO" id="GO:0042597">
    <property type="term" value="C:periplasmic space"/>
    <property type="evidence" value="ECO:0007669"/>
    <property type="project" value="UniProtKB-ARBA"/>
</dbReference>
<feature type="non-terminal residue" evidence="8">
    <location>
        <position position="491"/>
    </location>
</feature>
<feature type="compositionally biased region" description="Low complexity" evidence="5">
    <location>
        <begin position="30"/>
        <end position="44"/>
    </location>
</feature>
<evidence type="ECO:0000256" key="2">
    <source>
        <dbReference type="ARBA" id="ARBA00005695"/>
    </source>
</evidence>
<protein>
    <submittedName>
        <fullName evidence="8">Peptide/nickel transport system substrate-binding protein</fullName>
    </submittedName>
</protein>
<feature type="domain" description="Solute-binding protein family 5" evidence="7">
    <location>
        <begin position="98"/>
        <end position="452"/>
    </location>
</feature>
<keyword evidence="9" id="KW-1185">Reference proteome</keyword>
<dbReference type="InterPro" id="IPR023765">
    <property type="entry name" value="SBP_5_CS"/>
</dbReference>
<evidence type="ECO:0000256" key="4">
    <source>
        <dbReference type="ARBA" id="ARBA00022729"/>
    </source>
</evidence>
<dbReference type="InterPro" id="IPR030678">
    <property type="entry name" value="Peptide/Ni-bd"/>
</dbReference>